<dbReference type="Gene3D" id="3.40.50.300">
    <property type="entry name" value="P-loop containing nucleotide triphosphate hydrolases"/>
    <property type="match status" value="1"/>
</dbReference>
<dbReference type="Pfam" id="PF00005">
    <property type="entry name" value="ABC_tran"/>
    <property type="match status" value="1"/>
</dbReference>
<feature type="transmembrane region" description="Helical" evidence="9">
    <location>
        <begin position="439"/>
        <end position="461"/>
    </location>
</feature>
<dbReference type="PANTHER" id="PTHR48041:SF116">
    <property type="entry name" value="PROTEIN BROWN"/>
    <property type="match status" value="1"/>
</dbReference>
<keyword evidence="3" id="KW-0813">Transport</keyword>
<dbReference type="InterPro" id="IPR050352">
    <property type="entry name" value="ABCG_transporters"/>
</dbReference>
<sequence length="690" mass="76129">MSKNNVIPLSVRVKNGNSIVEDDNVDSVSLQIDSKNTSDERRSVMSFHNVNYSVDIKQGACGSCRASTRKQILSYVSGIMKPGLNAIMGPTGSGKSSLLDILAGRKDPAGLTGQVLINSKPLPTNFKRISGYVVQQDIVLGTLSVRENLWFSANLRLPRSVSKEQKSRRIDEILYDLGLTNCADTKVGNEIIRGISGGEKKRASIGMELITAPTVLFLDEPTTGLDASTANAVMILLKRLGNRGRTIILSIHQPRYSIFRLFDTLTLLSLGKVAYHGPYDQALPYFESLGYHCEEHNNPADFFLDVINGDSTALASVEDVKVSEEVVDLAKEKPSSLADQLNEKFVKSDIFESTQKNLSVLLDKSSGKKVKKDRSIGGSYATSFLYQFRILSKRAFQNVIRNPIASVGNLAINLFVGIIFGVLYFQTDDTAQTGTQNRFGVLFFITTNLMFGSISSIEVFVKERDIFIHEYVSGYYRVISYFLSKLAADLIPMRTISPIIFCSVTYWMVGLKADAGAFFTFLLLVLLTGYCATSIALFFSATFTTFAVASIFITLVFVFSILFSGLLLNTDTIFPWLAWIKYLSTANYGFSGLAVNEFRYQNFSQCAANNSEGAASLLQFAGSVSSQITTMDNQICTTLTGENFLSESLGIGENGLTDWDLWVNVVALSAITFGMFFLTYVQLRRTKVYT</sequence>
<accession>A0ABP0FAG5</accession>
<feature type="domain" description="ABC transporter" evidence="10">
    <location>
        <begin position="45"/>
        <end position="295"/>
    </location>
</feature>
<evidence type="ECO:0000313" key="12">
    <source>
        <dbReference type="Proteomes" id="UP001642483"/>
    </source>
</evidence>
<feature type="transmembrane region" description="Helical" evidence="9">
    <location>
        <begin position="546"/>
        <end position="568"/>
    </location>
</feature>
<evidence type="ECO:0000256" key="8">
    <source>
        <dbReference type="ARBA" id="ARBA00023136"/>
    </source>
</evidence>
<evidence type="ECO:0000259" key="10">
    <source>
        <dbReference type="PROSITE" id="PS50893"/>
    </source>
</evidence>
<organism evidence="11 12">
    <name type="scientific">Clavelina lepadiformis</name>
    <name type="common">Light-bulb sea squirt</name>
    <name type="synonym">Ascidia lepadiformis</name>
    <dbReference type="NCBI Taxonomy" id="159417"/>
    <lineage>
        <taxon>Eukaryota</taxon>
        <taxon>Metazoa</taxon>
        <taxon>Chordata</taxon>
        <taxon>Tunicata</taxon>
        <taxon>Ascidiacea</taxon>
        <taxon>Aplousobranchia</taxon>
        <taxon>Clavelinidae</taxon>
        <taxon>Clavelina</taxon>
    </lineage>
</organism>
<gene>
    <name evidence="11" type="ORF">CVLEPA_LOCUS5311</name>
</gene>
<evidence type="ECO:0000256" key="4">
    <source>
        <dbReference type="ARBA" id="ARBA00022692"/>
    </source>
</evidence>
<evidence type="ECO:0000256" key="7">
    <source>
        <dbReference type="ARBA" id="ARBA00022989"/>
    </source>
</evidence>
<evidence type="ECO:0000256" key="5">
    <source>
        <dbReference type="ARBA" id="ARBA00022741"/>
    </source>
</evidence>
<keyword evidence="7 9" id="KW-1133">Transmembrane helix</keyword>
<dbReference type="InterPro" id="IPR027417">
    <property type="entry name" value="P-loop_NTPase"/>
</dbReference>
<evidence type="ECO:0000256" key="9">
    <source>
        <dbReference type="SAM" id="Phobius"/>
    </source>
</evidence>
<keyword evidence="12" id="KW-1185">Reference proteome</keyword>
<protein>
    <recommendedName>
        <fullName evidence="10">ABC transporter domain-containing protein</fullName>
    </recommendedName>
</protein>
<dbReference type="Pfam" id="PF01061">
    <property type="entry name" value="ABC2_membrane"/>
    <property type="match status" value="1"/>
</dbReference>
<name>A0ABP0FAG5_CLALP</name>
<evidence type="ECO:0000313" key="11">
    <source>
        <dbReference type="EMBL" id="CAK8675771.1"/>
    </source>
</evidence>
<dbReference type="CDD" id="cd03213">
    <property type="entry name" value="ABCG_EPDR"/>
    <property type="match status" value="1"/>
</dbReference>
<keyword evidence="8 9" id="KW-0472">Membrane</keyword>
<evidence type="ECO:0000256" key="2">
    <source>
        <dbReference type="ARBA" id="ARBA00005814"/>
    </source>
</evidence>
<dbReference type="SMART" id="SM00382">
    <property type="entry name" value="AAA"/>
    <property type="match status" value="1"/>
</dbReference>
<comment type="subcellular location">
    <subcellularLocation>
        <location evidence="1">Membrane</location>
        <topology evidence="1">Multi-pass membrane protein</topology>
    </subcellularLocation>
</comment>
<dbReference type="EMBL" id="CAWYQH010000024">
    <property type="protein sequence ID" value="CAK8675771.1"/>
    <property type="molecule type" value="Genomic_DNA"/>
</dbReference>
<evidence type="ECO:0000256" key="1">
    <source>
        <dbReference type="ARBA" id="ARBA00004141"/>
    </source>
</evidence>
<dbReference type="PROSITE" id="PS50893">
    <property type="entry name" value="ABC_TRANSPORTER_2"/>
    <property type="match status" value="1"/>
</dbReference>
<feature type="transmembrane region" description="Helical" evidence="9">
    <location>
        <begin position="404"/>
        <end position="427"/>
    </location>
</feature>
<dbReference type="InterPro" id="IPR003439">
    <property type="entry name" value="ABC_transporter-like_ATP-bd"/>
</dbReference>
<keyword evidence="6" id="KW-0067">ATP-binding</keyword>
<dbReference type="PANTHER" id="PTHR48041">
    <property type="entry name" value="ABC TRANSPORTER G FAMILY MEMBER 28"/>
    <property type="match status" value="1"/>
</dbReference>
<comment type="similarity">
    <text evidence="2">Belongs to the ABC transporter superfamily. ABCG family. Eye pigment precursor importer (TC 3.A.1.204) subfamily.</text>
</comment>
<keyword evidence="4 9" id="KW-0812">Transmembrane</keyword>
<dbReference type="InterPro" id="IPR013525">
    <property type="entry name" value="ABC2_TM"/>
</dbReference>
<feature type="transmembrane region" description="Helical" evidence="9">
    <location>
        <begin position="661"/>
        <end position="681"/>
    </location>
</feature>
<comment type="caution">
    <text evidence="11">The sequence shown here is derived from an EMBL/GenBank/DDBJ whole genome shotgun (WGS) entry which is preliminary data.</text>
</comment>
<feature type="transmembrane region" description="Helical" evidence="9">
    <location>
        <begin position="515"/>
        <end position="539"/>
    </location>
</feature>
<dbReference type="InterPro" id="IPR017871">
    <property type="entry name" value="ABC_transporter-like_CS"/>
</dbReference>
<dbReference type="SUPFAM" id="SSF52540">
    <property type="entry name" value="P-loop containing nucleoside triphosphate hydrolases"/>
    <property type="match status" value="1"/>
</dbReference>
<reference evidence="11 12" key="1">
    <citation type="submission" date="2024-02" db="EMBL/GenBank/DDBJ databases">
        <authorList>
            <person name="Daric V."/>
            <person name="Darras S."/>
        </authorList>
    </citation>
    <scope>NUCLEOTIDE SEQUENCE [LARGE SCALE GENOMIC DNA]</scope>
</reference>
<dbReference type="PROSITE" id="PS00211">
    <property type="entry name" value="ABC_TRANSPORTER_1"/>
    <property type="match status" value="1"/>
</dbReference>
<evidence type="ECO:0000256" key="6">
    <source>
        <dbReference type="ARBA" id="ARBA00022840"/>
    </source>
</evidence>
<proteinExistence type="inferred from homology"/>
<dbReference type="Proteomes" id="UP001642483">
    <property type="component" value="Unassembled WGS sequence"/>
</dbReference>
<dbReference type="InterPro" id="IPR003593">
    <property type="entry name" value="AAA+_ATPase"/>
</dbReference>
<evidence type="ECO:0000256" key="3">
    <source>
        <dbReference type="ARBA" id="ARBA00022448"/>
    </source>
</evidence>
<keyword evidence="5" id="KW-0547">Nucleotide-binding</keyword>